<accession>A0AAI8VNV0</accession>
<feature type="compositionally biased region" description="Basic and acidic residues" evidence="1">
    <location>
        <begin position="136"/>
        <end position="163"/>
    </location>
</feature>
<proteinExistence type="predicted"/>
<dbReference type="EMBL" id="CAUWAG010000011">
    <property type="protein sequence ID" value="CAJ2508379.1"/>
    <property type="molecule type" value="Genomic_DNA"/>
</dbReference>
<gene>
    <name evidence="2" type="ORF">KHLLAP_LOCUS8847</name>
</gene>
<feature type="region of interest" description="Disordered" evidence="1">
    <location>
        <begin position="81"/>
        <end position="163"/>
    </location>
</feature>
<evidence type="ECO:0000256" key="1">
    <source>
        <dbReference type="SAM" id="MobiDB-lite"/>
    </source>
</evidence>
<organism evidence="2 3">
    <name type="scientific">Anthostomella pinea</name>
    <dbReference type="NCBI Taxonomy" id="933095"/>
    <lineage>
        <taxon>Eukaryota</taxon>
        <taxon>Fungi</taxon>
        <taxon>Dikarya</taxon>
        <taxon>Ascomycota</taxon>
        <taxon>Pezizomycotina</taxon>
        <taxon>Sordariomycetes</taxon>
        <taxon>Xylariomycetidae</taxon>
        <taxon>Xylariales</taxon>
        <taxon>Xylariaceae</taxon>
        <taxon>Anthostomella</taxon>
    </lineage>
</organism>
<protein>
    <submittedName>
        <fullName evidence="2">Uu.00g134050.m01.CDS01</fullName>
    </submittedName>
</protein>
<name>A0AAI8VNV0_9PEZI</name>
<evidence type="ECO:0000313" key="3">
    <source>
        <dbReference type="Proteomes" id="UP001295740"/>
    </source>
</evidence>
<dbReference type="AlphaFoldDB" id="A0AAI8VNV0"/>
<sequence length="323" mass="34791">MSCGDLSSMPPVAPVPYRHGNDLLPVHYETVSILLGDLPLSALSPRGKAVPTSPERMLQGDNTLALPDEPVPALQAGMATGQTSVNNPATPRGVMTQPPVPPSTGRQRNPWVGKKRGCSPDRRTPKIARLGDSVSEDVKGLKDDLQSMREQRVEERNADRDREEERFATIRTEMVGPCKPATNLATQAKVAEIGALTGPAVREIVKSECSDTKSRLDSLSRAQESSTGVLDERLAQIGTSVQALGSAVARLEHALDCRAKAASQFDEWKSSFVKAPSSLGEQGYLTPHCPAPSTMDQKTYEAALIRAAVYYFSLFPPDVSGVF</sequence>
<keyword evidence="3" id="KW-1185">Reference proteome</keyword>
<comment type="caution">
    <text evidence="2">The sequence shown here is derived from an EMBL/GenBank/DDBJ whole genome shotgun (WGS) entry which is preliminary data.</text>
</comment>
<reference evidence="2" key="1">
    <citation type="submission" date="2023-10" db="EMBL/GenBank/DDBJ databases">
        <authorList>
            <person name="Hackl T."/>
        </authorList>
    </citation>
    <scope>NUCLEOTIDE SEQUENCE</scope>
</reference>
<dbReference type="Proteomes" id="UP001295740">
    <property type="component" value="Unassembled WGS sequence"/>
</dbReference>
<evidence type="ECO:0000313" key="2">
    <source>
        <dbReference type="EMBL" id="CAJ2508379.1"/>
    </source>
</evidence>